<dbReference type="Gene3D" id="3.40.50.300">
    <property type="entry name" value="P-loop containing nucleotide triphosphate hydrolases"/>
    <property type="match status" value="1"/>
</dbReference>
<dbReference type="PANTHER" id="PTHR11017:SF542">
    <property type="entry name" value="DISEASE RESISTANCE PROTEIN (TIR-NBS-LRR CLASS) FAMILY"/>
    <property type="match status" value="1"/>
</dbReference>
<feature type="non-terminal residue" evidence="3">
    <location>
        <position position="1"/>
    </location>
</feature>
<name>A0ABQ7ZTW9_BRANA</name>
<evidence type="ECO:0000313" key="4">
    <source>
        <dbReference type="Proteomes" id="UP000824890"/>
    </source>
</evidence>
<dbReference type="InterPro" id="IPR058192">
    <property type="entry name" value="WHD_ROQ1-like"/>
</dbReference>
<dbReference type="Gene3D" id="3.80.10.10">
    <property type="entry name" value="Ribonuclease Inhibitor"/>
    <property type="match status" value="2"/>
</dbReference>
<dbReference type="SUPFAM" id="SSF52540">
    <property type="entry name" value="P-loop containing nucleoside triphosphate hydrolases"/>
    <property type="match status" value="1"/>
</dbReference>
<dbReference type="InterPro" id="IPR044974">
    <property type="entry name" value="Disease_R_plants"/>
</dbReference>
<evidence type="ECO:0000259" key="2">
    <source>
        <dbReference type="Pfam" id="PF23282"/>
    </source>
</evidence>
<reference evidence="3 4" key="1">
    <citation type="submission" date="2021-05" db="EMBL/GenBank/DDBJ databases">
        <title>Genome Assembly of Synthetic Allotetraploid Brassica napus Reveals Homoeologous Exchanges between Subgenomes.</title>
        <authorList>
            <person name="Davis J.T."/>
        </authorList>
    </citation>
    <scope>NUCLEOTIDE SEQUENCE [LARGE SCALE GENOMIC DNA]</scope>
    <source>
        <strain evidence="4">cv. Da-Ae</strain>
        <tissue evidence="3">Seedling</tissue>
    </source>
</reference>
<organism evidence="3 4">
    <name type="scientific">Brassica napus</name>
    <name type="common">Rape</name>
    <dbReference type="NCBI Taxonomy" id="3708"/>
    <lineage>
        <taxon>Eukaryota</taxon>
        <taxon>Viridiplantae</taxon>
        <taxon>Streptophyta</taxon>
        <taxon>Embryophyta</taxon>
        <taxon>Tracheophyta</taxon>
        <taxon>Spermatophyta</taxon>
        <taxon>Magnoliopsida</taxon>
        <taxon>eudicotyledons</taxon>
        <taxon>Gunneridae</taxon>
        <taxon>Pentapetalae</taxon>
        <taxon>rosids</taxon>
        <taxon>malvids</taxon>
        <taxon>Brassicales</taxon>
        <taxon>Brassicaceae</taxon>
        <taxon>Brassiceae</taxon>
        <taxon>Brassica</taxon>
    </lineage>
</organism>
<feature type="domain" description="Disease resistance protein Roq1-like winged-helix" evidence="2">
    <location>
        <begin position="219"/>
        <end position="286"/>
    </location>
</feature>
<keyword evidence="4" id="KW-1185">Reference proteome</keyword>
<dbReference type="EMBL" id="JAGKQM010000014">
    <property type="protein sequence ID" value="KAH0883689.1"/>
    <property type="molecule type" value="Genomic_DNA"/>
</dbReference>
<evidence type="ECO:0000256" key="1">
    <source>
        <dbReference type="ARBA" id="ARBA00022737"/>
    </source>
</evidence>
<accession>A0ABQ7ZTW9</accession>
<gene>
    <name evidence="3" type="ORF">HID58_059785</name>
</gene>
<dbReference type="InterPro" id="IPR027417">
    <property type="entry name" value="P-loop_NTPase"/>
</dbReference>
<dbReference type="InterPro" id="IPR042197">
    <property type="entry name" value="Apaf_helical"/>
</dbReference>
<dbReference type="PRINTS" id="PR00364">
    <property type="entry name" value="DISEASERSIST"/>
</dbReference>
<proteinExistence type="predicted"/>
<comment type="caution">
    <text evidence="3">The sequence shown here is derived from an EMBL/GenBank/DDBJ whole genome shotgun (WGS) entry which is preliminary data.</text>
</comment>
<dbReference type="InterPro" id="IPR032675">
    <property type="entry name" value="LRR_dom_sf"/>
</dbReference>
<dbReference type="SUPFAM" id="SSF52058">
    <property type="entry name" value="L domain-like"/>
    <property type="match status" value="1"/>
</dbReference>
<dbReference type="PANTHER" id="PTHR11017">
    <property type="entry name" value="LEUCINE-RICH REPEAT-CONTAINING PROTEIN"/>
    <property type="match status" value="1"/>
</dbReference>
<dbReference type="Proteomes" id="UP000824890">
    <property type="component" value="Unassembled WGS sequence"/>
</dbReference>
<sequence length="778" mass="88538">RTDEADIVEKCTTDVWNKLNVTLSRDFDKIVGLQAHLSKLISLLCFECDDVKMIGIWGPAGIGKSTIARALFNHLSGDFRLKCFMGNLKGSYKSIIGVDEYDSKLGLQNQLLSKLFNQRDAHGILMIHTMWNFHLPKEALEILCLSAFKQSYVRDDFEVVANKVTNICGNLPLGLCVVGSSLRGESKEEWELHLSRIENNLDRKIEDVLRVGYDRLSREDQSLFLHIACFFNNNFHHDNVDYVTSMLTDSNLDVENGLKTPAVKSLVQIETHFHTVVMHSLLQQLGISFDMSTMGKVSISGRAFERMPNHQFLKIWNSGNGNTLRIAKDMKSHLKLLYWSDYPRKHLPPKFQPKNLIEISMQNSHILEKIWGGIQPLPNLKNITLSHCSRLKEIPNLSEATNLETLSLSSCSSLVELPSSVRNLHKPKELDMSYCKKLRVIPTNINLVSLEIVNMSDCSQLRTFPDISSNIKYLYVTNTKIKDIPPSVVGRWSRLEWLNMGSRRLKILTYIPLGVTNLELSNSDIKWVPDCVTGIPCLKSLNISNCRKLVSLQSLPPSLRKLYASFCESLKSVCFSFYETKNISSFYDPTREVRFVNCLSLDEEARRAIIQRWDYKSLLLPSKKVPAEFTLKGNKNSITISSMTFSASSRFKACLLLSPTQPFFSHNFVCRLSSKGVIIDELKFSLWNLQLLTEHFVVFSGDLFEEHISLEADTTSSDIMFEFSGRRDTCCRGNYDKNTDYIIIGCGVQILAEEGESRAADLKSTRMKPLRSLKMKVW</sequence>
<evidence type="ECO:0000313" key="3">
    <source>
        <dbReference type="EMBL" id="KAH0883689.1"/>
    </source>
</evidence>
<protein>
    <recommendedName>
        <fullName evidence="2">Disease resistance protein Roq1-like winged-helix domain-containing protein</fullName>
    </recommendedName>
</protein>
<keyword evidence="1" id="KW-0677">Repeat</keyword>
<dbReference type="Pfam" id="PF23282">
    <property type="entry name" value="WHD_ROQ1"/>
    <property type="match status" value="1"/>
</dbReference>
<dbReference type="Gene3D" id="1.10.8.430">
    <property type="entry name" value="Helical domain of apoptotic protease-activating factors"/>
    <property type="match status" value="1"/>
</dbReference>